<protein>
    <submittedName>
        <fullName evidence="1">Uncharacterized protein</fullName>
    </submittedName>
</protein>
<proteinExistence type="predicted"/>
<name>A0A6A5YLA1_9PLEO</name>
<dbReference type="InterPro" id="IPR053137">
    <property type="entry name" value="NLR-like"/>
</dbReference>
<accession>A0A6A5YLA1</accession>
<reference evidence="1" key="1">
    <citation type="journal article" date="2020" name="Stud. Mycol.">
        <title>101 Dothideomycetes genomes: a test case for predicting lifestyles and emergence of pathogens.</title>
        <authorList>
            <person name="Haridas S."/>
            <person name="Albert R."/>
            <person name="Binder M."/>
            <person name="Bloem J."/>
            <person name="Labutti K."/>
            <person name="Salamov A."/>
            <person name="Andreopoulos B."/>
            <person name="Baker S."/>
            <person name="Barry K."/>
            <person name="Bills G."/>
            <person name="Bluhm B."/>
            <person name="Cannon C."/>
            <person name="Castanera R."/>
            <person name="Culley D."/>
            <person name="Daum C."/>
            <person name="Ezra D."/>
            <person name="Gonzalez J."/>
            <person name="Henrissat B."/>
            <person name="Kuo A."/>
            <person name="Liang C."/>
            <person name="Lipzen A."/>
            <person name="Lutzoni F."/>
            <person name="Magnuson J."/>
            <person name="Mondo S."/>
            <person name="Nolan M."/>
            <person name="Ohm R."/>
            <person name="Pangilinan J."/>
            <person name="Park H.-J."/>
            <person name="Ramirez L."/>
            <person name="Alfaro M."/>
            <person name="Sun H."/>
            <person name="Tritt A."/>
            <person name="Yoshinaga Y."/>
            <person name="Zwiers L.-H."/>
            <person name="Turgeon B."/>
            <person name="Goodwin S."/>
            <person name="Spatafora J."/>
            <person name="Crous P."/>
            <person name="Grigoriev I."/>
        </authorList>
    </citation>
    <scope>NUCLEOTIDE SEQUENCE</scope>
    <source>
        <strain evidence="1">CBS 627.86</strain>
    </source>
</reference>
<evidence type="ECO:0000313" key="2">
    <source>
        <dbReference type="Proteomes" id="UP000799770"/>
    </source>
</evidence>
<dbReference type="AlphaFoldDB" id="A0A6A5YLA1"/>
<dbReference type="EMBL" id="ML977357">
    <property type="protein sequence ID" value="KAF2107107.1"/>
    <property type="molecule type" value="Genomic_DNA"/>
</dbReference>
<evidence type="ECO:0000313" key="1">
    <source>
        <dbReference type="EMBL" id="KAF2107107.1"/>
    </source>
</evidence>
<organism evidence="1 2">
    <name type="scientific">Lophiotrema nucula</name>
    <dbReference type="NCBI Taxonomy" id="690887"/>
    <lineage>
        <taxon>Eukaryota</taxon>
        <taxon>Fungi</taxon>
        <taxon>Dikarya</taxon>
        <taxon>Ascomycota</taxon>
        <taxon>Pezizomycotina</taxon>
        <taxon>Dothideomycetes</taxon>
        <taxon>Pleosporomycetidae</taxon>
        <taxon>Pleosporales</taxon>
        <taxon>Lophiotremataceae</taxon>
        <taxon>Lophiotrema</taxon>
    </lineage>
</organism>
<dbReference type="Gene3D" id="1.25.40.10">
    <property type="entry name" value="Tetratricopeptide repeat domain"/>
    <property type="match status" value="2"/>
</dbReference>
<dbReference type="InterPro" id="IPR011990">
    <property type="entry name" value="TPR-like_helical_dom_sf"/>
</dbReference>
<sequence>MDILNVDAESRVEVLATDRRNEDRLNISGAASAKYLDFEDEASGLCDFAVVNGRVDKAHAFHGTTTNLSWPMRELQNSCCAMLHEILQSCNEVQALPIEEVWSIISTVLEDDVLSSEQDPKSRFWMTKLAYQYHVLKPTTRVAALDCVAAWYHSKGRVFEAQTLLRLALTEKEALFGRNTPMVISNRVQLARWHKEDGQLEKSEQQLLVALQSATVAYGHAHSVTTRLLKWTAAILERQHKLEELRHLLQAHIASIEEEHGFGHEEALELLSYLGNTLVAHSRFAAAQETFNTVLTAREIRNGADHIQTLRAAVTLGRAYSFECCHWHLYKAETLYKRALAGISLELGTDAREVIILRLRLARIYRNQGREDQVRNVLESWCQRWVKCSGPQHPEVYTIFALLGHAYIQEGELMQAAPLLCRGLGHKDNTALSIVEQIGVQLHKGDLVSPDAEAIFKTIFPLRNVRDLEPWIRLRAQLTLIEAARHHGDHQKARKHAHEILKTPNLSEHPNLELGVLANLAFLQSNDPWDASELWHGRTWTDHIIHKWHALDYTWQTRLIDTYYYAVYLEIAKPNVPRGRRDHVYEEAEVVYYIHSPTSSSYCTATFNQRGILAEEEGDIAFAEQCFKRAMRPAIGCIHDKEVGICAWADSADRLERIYQSQGRHDLAGRISLKRGTIRCKHLRTGAFEQSQHKACKKSLTKVMDTAKIELESEPETFTALLEILRDSRYAGSQATLPVVNSDANET</sequence>
<dbReference type="OrthoDB" id="10621605at2759"/>
<dbReference type="PANTHER" id="PTHR46082:SF6">
    <property type="entry name" value="AAA+ ATPASE DOMAIN-CONTAINING PROTEIN-RELATED"/>
    <property type="match status" value="1"/>
</dbReference>
<gene>
    <name evidence="1" type="ORF">BDV96DRAFT_309352</name>
</gene>
<dbReference type="Proteomes" id="UP000799770">
    <property type="component" value="Unassembled WGS sequence"/>
</dbReference>
<dbReference type="PANTHER" id="PTHR46082">
    <property type="entry name" value="ATP/GTP-BINDING PROTEIN-RELATED"/>
    <property type="match status" value="1"/>
</dbReference>
<keyword evidence="2" id="KW-1185">Reference proteome</keyword>